<sequence>MSLLALHKERRKFLEEKALSADVKIELQLPKHKEEAPGGFNPLLALANIFQRLADEKKAEALAAAANAAANAAADEPCEPAEEPAEVHE</sequence>
<feature type="region of interest" description="Disordered" evidence="1">
    <location>
        <begin position="66"/>
        <end position="89"/>
    </location>
</feature>
<dbReference type="VEuPathDB" id="ToxoDB:ETH_00021255"/>
<dbReference type="RefSeq" id="XP_013229935.1">
    <property type="nucleotide sequence ID" value="XM_013374481.1"/>
</dbReference>
<dbReference type="VEuPathDB" id="ToxoDB:ETH2_1106100"/>
<reference evidence="2" key="1">
    <citation type="submission" date="2013-10" db="EMBL/GenBank/DDBJ databases">
        <title>Genomic analysis of the causative agents of coccidiosis in chickens.</title>
        <authorList>
            <person name="Reid A.J."/>
            <person name="Blake D."/>
            <person name="Billington K."/>
            <person name="Browne H."/>
            <person name="Dunn M."/>
            <person name="Hung S."/>
            <person name="Kawahara F."/>
            <person name="Miranda-Saavedra D."/>
            <person name="Mourier T."/>
            <person name="Nagra H."/>
            <person name="Otto T.D."/>
            <person name="Rawlings N."/>
            <person name="Sanchez A."/>
            <person name="Sanders M."/>
            <person name="Subramaniam C."/>
            <person name="Tay Y."/>
            <person name="Dear P."/>
            <person name="Doerig C."/>
            <person name="Gruber A."/>
            <person name="Parkinson J."/>
            <person name="Shirley M."/>
            <person name="Wan K.L."/>
            <person name="Berriman M."/>
            <person name="Tomley F."/>
            <person name="Pain A."/>
        </authorList>
    </citation>
    <scope>NUCLEOTIDE SEQUENCE [LARGE SCALE GENOMIC DNA]</scope>
    <source>
        <strain evidence="2">Houghton</strain>
    </source>
</reference>
<dbReference type="EMBL" id="HG674215">
    <property type="protein sequence ID" value="CDJ39180.1"/>
    <property type="molecule type" value="Genomic_DNA"/>
</dbReference>
<gene>
    <name evidence="2" type="ORF">ETH_00021255</name>
</gene>
<dbReference type="OrthoDB" id="10625072at2759"/>
<keyword evidence="3" id="KW-1185">Reference proteome</keyword>
<name>U6KUK0_EIMTE</name>
<feature type="compositionally biased region" description="Acidic residues" evidence="1">
    <location>
        <begin position="76"/>
        <end position="89"/>
    </location>
</feature>
<dbReference type="GeneID" id="25253366"/>
<proteinExistence type="predicted"/>
<protein>
    <submittedName>
        <fullName evidence="2">Uncharacterized protein</fullName>
    </submittedName>
</protein>
<feature type="compositionally biased region" description="Low complexity" evidence="1">
    <location>
        <begin position="66"/>
        <end position="75"/>
    </location>
</feature>
<accession>U6KUK0</accession>
<reference evidence="2" key="2">
    <citation type="submission" date="2013-10" db="EMBL/GenBank/DDBJ databases">
        <authorList>
            <person name="Aslett M."/>
        </authorList>
    </citation>
    <scope>NUCLEOTIDE SEQUENCE [LARGE SCALE GENOMIC DNA]</scope>
    <source>
        <strain evidence="2">Houghton</strain>
    </source>
</reference>
<evidence type="ECO:0000313" key="2">
    <source>
        <dbReference type="EMBL" id="CDJ39180.1"/>
    </source>
</evidence>
<evidence type="ECO:0000313" key="3">
    <source>
        <dbReference type="Proteomes" id="UP000030747"/>
    </source>
</evidence>
<evidence type="ECO:0000256" key="1">
    <source>
        <dbReference type="SAM" id="MobiDB-lite"/>
    </source>
</evidence>
<dbReference type="Proteomes" id="UP000030747">
    <property type="component" value="Unassembled WGS sequence"/>
</dbReference>
<organism evidence="2 3">
    <name type="scientific">Eimeria tenella</name>
    <name type="common">Coccidian parasite</name>
    <dbReference type="NCBI Taxonomy" id="5802"/>
    <lineage>
        <taxon>Eukaryota</taxon>
        <taxon>Sar</taxon>
        <taxon>Alveolata</taxon>
        <taxon>Apicomplexa</taxon>
        <taxon>Conoidasida</taxon>
        <taxon>Coccidia</taxon>
        <taxon>Eucoccidiorida</taxon>
        <taxon>Eimeriorina</taxon>
        <taxon>Eimeriidae</taxon>
        <taxon>Eimeria</taxon>
    </lineage>
</organism>
<dbReference type="AlphaFoldDB" id="U6KUK0"/>